<dbReference type="InterPro" id="IPR016866">
    <property type="entry name" value="UCP028069"/>
</dbReference>
<sequence length="272" mass="31334">MIFLPTGPEKRLRRPDRRSFCRLRSLGLALGLMAFMAQPSFAAEQVIKVEESTLQQGQAAQGRVDAMADEAAKLLRQYQEVQRQRESLAVYNDNLEKMISSQEKEKASLQRQIENIQVTQREIVPFMLRMLAALDGFVDRDVPFIYPERKARIEGLHALMDRADVAVSEKFRQIMESYQSEADYGRTIETYQGELTLGGEVRSVEFLRIGRLALVYQTLDRRESGYWHPHKRAWEPLDKSYHGAIRQGIRIANRQVAPDLIRVPVVLSEVTR</sequence>
<gene>
    <name evidence="3" type="ORF">SAMN05660860_02740</name>
</gene>
<evidence type="ECO:0000256" key="1">
    <source>
        <dbReference type="SAM" id="Coils"/>
    </source>
</evidence>
<keyword evidence="2" id="KW-0732">Signal</keyword>
<dbReference type="PIRSF" id="PIRSF028069">
    <property type="entry name" value="UCP028069"/>
    <property type="match status" value="1"/>
</dbReference>
<reference evidence="3 4" key="1">
    <citation type="submission" date="2016-10" db="EMBL/GenBank/DDBJ databases">
        <authorList>
            <person name="de Groot N.N."/>
        </authorList>
    </citation>
    <scope>NUCLEOTIDE SEQUENCE [LARGE SCALE GENOMIC DNA]</scope>
    <source>
        <strain evidence="3 4">DSM 17813</strain>
    </source>
</reference>
<evidence type="ECO:0000256" key="2">
    <source>
        <dbReference type="SAM" id="SignalP"/>
    </source>
</evidence>
<evidence type="ECO:0000313" key="3">
    <source>
        <dbReference type="EMBL" id="SDM55550.1"/>
    </source>
</evidence>
<evidence type="ECO:0000313" key="4">
    <source>
        <dbReference type="Proteomes" id="UP000182146"/>
    </source>
</evidence>
<proteinExistence type="predicted"/>
<feature type="coiled-coil region" evidence="1">
    <location>
        <begin position="64"/>
        <end position="119"/>
    </location>
</feature>
<keyword evidence="1" id="KW-0175">Coiled coil</keyword>
<dbReference type="EMBL" id="FNGU01000007">
    <property type="protein sequence ID" value="SDM55550.1"/>
    <property type="molecule type" value="Genomic_DNA"/>
</dbReference>
<dbReference type="Pfam" id="PF11932">
    <property type="entry name" value="DUF3450"/>
    <property type="match status" value="1"/>
</dbReference>
<feature type="chain" id="PRO_5010238041" description="DUF3450 domain-containing protein" evidence="2">
    <location>
        <begin position="43"/>
        <end position="272"/>
    </location>
</feature>
<organism evidence="3 4">
    <name type="scientific">Geoalkalibacter ferrihydriticus</name>
    <dbReference type="NCBI Taxonomy" id="392333"/>
    <lineage>
        <taxon>Bacteria</taxon>
        <taxon>Pseudomonadati</taxon>
        <taxon>Thermodesulfobacteriota</taxon>
        <taxon>Desulfuromonadia</taxon>
        <taxon>Desulfuromonadales</taxon>
        <taxon>Geoalkalibacteraceae</taxon>
        <taxon>Geoalkalibacter</taxon>
    </lineage>
</organism>
<dbReference type="AlphaFoldDB" id="A0A1G9U6E3"/>
<evidence type="ECO:0008006" key="5">
    <source>
        <dbReference type="Google" id="ProtNLM"/>
    </source>
</evidence>
<dbReference type="Proteomes" id="UP000182146">
    <property type="component" value="Unassembled WGS sequence"/>
</dbReference>
<feature type="signal peptide" evidence="2">
    <location>
        <begin position="1"/>
        <end position="42"/>
    </location>
</feature>
<dbReference type="STRING" id="392333.SAMN05660860_02740"/>
<accession>A0A1G9U6E3</accession>
<protein>
    <recommendedName>
        <fullName evidence="5">DUF3450 domain-containing protein</fullName>
    </recommendedName>
</protein>
<name>A0A1G9U6E3_9BACT</name>
<dbReference type="RefSeq" id="WP_200889325.1">
    <property type="nucleotide sequence ID" value="NZ_FNGU01000007.1"/>
</dbReference>